<dbReference type="Gene3D" id="1.10.3790.10">
    <property type="entry name" value="NinB"/>
    <property type="match status" value="1"/>
</dbReference>
<dbReference type="Pfam" id="PF05772">
    <property type="entry name" value="NinB"/>
    <property type="match status" value="1"/>
</dbReference>
<keyword evidence="2" id="KW-1185">Reference proteome</keyword>
<dbReference type="RefSeq" id="WP_191123055.1">
    <property type="nucleotide sequence ID" value="NZ_JACXWY010000001.1"/>
</dbReference>
<dbReference type="Proteomes" id="UP000619295">
    <property type="component" value="Unassembled WGS sequence"/>
</dbReference>
<name>A0A927E4K1_9HYPH</name>
<dbReference type="SUPFAM" id="SSF103370">
    <property type="entry name" value="NinB"/>
    <property type="match status" value="1"/>
</dbReference>
<comment type="caution">
    <text evidence="1">The sequence shown here is derived from an EMBL/GenBank/DDBJ whole genome shotgun (WGS) entry which is preliminary data.</text>
</comment>
<evidence type="ECO:0000313" key="1">
    <source>
        <dbReference type="EMBL" id="MBD3844239.1"/>
    </source>
</evidence>
<reference evidence="1" key="1">
    <citation type="submission" date="2020-09" db="EMBL/GenBank/DDBJ databases">
        <title>Bosea spartocytisi sp. nov. a root nodule endophyte of Spartocytisus supranubius in the high mountain ecosystem fo the Teide National Park (Canary Islands, Spain).</title>
        <authorList>
            <person name="Pulido-Suarez L."/>
            <person name="Peix A."/>
            <person name="Igual J.M."/>
            <person name="Socas-Perez N."/>
            <person name="Velazquez E."/>
            <person name="Flores-Felix J.D."/>
            <person name="Leon-Barrios M."/>
        </authorList>
    </citation>
    <scope>NUCLEOTIDE SEQUENCE</scope>
    <source>
        <strain evidence="1">SSUT16</strain>
    </source>
</reference>
<gene>
    <name evidence="1" type="ORF">IED13_00915</name>
</gene>
<evidence type="ECO:0000313" key="2">
    <source>
        <dbReference type="Proteomes" id="UP000619295"/>
    </source>
</evidence>
<protein>
    <submittedName>
        <fullName evidence="1">Recombination protein NinB</fullName>
    </submittedName>
</protein>
<proteinExistence type="predicted"/>
<dbReference type="InterPro" id="IPR036619">
    <property type="entry name" value="NinB_sf"/>
</dbReference>
<dbReference type="InterPro" id="IPR008711">
    <property type="entry name" value="Recombinase_NinB"/>
</dbReference>
<organism evidence="1 2">
    <name type="scientific">Bosea spartocytisi</name>
    <dbReference type="NCBI Taxonomy" id="2773451"/>
    <lineage>
        <taxon>Bacteria</taxon>
        <taxon>Pseudomonadati</taxon>
        <taxon>Pseudomonadota</taxon>
        <taxon>Alphaproteobacteria</taxon>
        <taxon>Hyphomicrobiales</taxon>
        <taxon>Boseaceae</taxon>
        <taxon>Bosea</taxon>
    </lineage>
</organism>
<sequence length="134" mass="14940">MSRALVILDSPMARSRAASWVMKAPAGTRCEFKASKRSLPQNDRMWAMLTDIARQVPWHGLTLKPDDWKLIFLDGLKRELRAVPNLDGTGFVNIGRSSSDLTKQEMTDLIELIFAFGAQHGVVFADDREASHAA</sequence>
<dbReference type="AlphaFoldDB" id="A0A927E4K1"/>
<accession>A0A927E4K1</accession>
<dbReference type="EMBL" id="JACXWY010000001">
    <property type="protein sequence ID" value="MBD3844239.1"/>
    <property type="molecule type" value="Genomic_DNA"/>
</dbReference>